<proteinExistence type="predicted"/>
<dbReference type="Proteomes" id="UP000885690">
    <property type="component" value="Unassembled WGS sequence"/>
</dbReference>
<dbReference type="Gene3D" id="3.40.50.2300">
    <property type="match status" value="2"/>
</dbReference>
<dbReference type="AlphaFoldDB" id="A0A7C0Y9L9"/>
<protein>
    <recommendedName>
        <fullName evidence="2">ABC transporter substrate-binding protein</fullName>
    </recommendedName>
</protein>
<organism evidence="1">
    <name type="scientific">Thermosulfidibacter takaii</name>
    <dbReference type="NCBI Taxonomy" id="412593"/>
    <lineage>
        <taxon>Bacteria</taxon>
        <taxon>Pseudomonadati</taxon>
        <taxon>Thermosulfidibacterota</taxon>
        <taxon>Thermosulfidibacteria</taxon>
        <taxon>Thermosulfidibacterales</taxon>
        <taxon>Thermosulfidibacteraceae</taxon>
    </lineage>
</organism>
<feature type="non-terminal residue" evidence="1">
    <location>
        <position position="1"/>
    </location>
</feature>
<dbReference type="Pfam" id="PF04392">
    <property type="entry name" value="ABC_sub_bind"/>
    <property type="match status" value="1"/>
</dbReference>
<reference evidence="1" key="1">
    <citation type="journal article" date="2020" name="mSystems">
        <title>Genome- and Community-Level Interaction Insights into Carbon Utilization and Element Cycling Functions of Hydrothermarchaeota in Hydrothermal Sediment.</title>
        <authorList>
            <person name="Zhou Z."/>
            <person name="Liu Y."/>
            <person name="Xu W."/>
            <person name="Pan J."/>
            <person name="Luo Z.H."/>
            <person name="Li M."/>
        </authorList>
    </citation>
    <scope>NUCLEOTIDE SEQUENCE [LARGE SCALE GENOMIC DNA]</scope>
    <source>
        <strain evidence="1">HyVt-115</strain>
    </source>
</reference>
<comment type="caution">
    <text evidence="1">The sequence shown here is derived from an EMBL/GenBank/DDBJ whole genome shotgun (WGS) entry which is preliminary data.</text>
</comment>
<gene>
    <name evidence="1" type="ORF">ENF32_05050</name>
</gene>
<evidence type="ECO:0000313" key="1">
    <source>
        <dbReference type="EMBL" id="HDD53417.1"/>
    </source>
</evidence>
<dbReference type="EMBL" id="DQWS01000185">
    <property type="protein sequence ID" value="HDD53417.1"/>
    <property type="molecule type" value="Genomic_DNA"/>
</dbReference>
<name>A0A7C0Y9L9_9BACT</name>
<dbReference type="PANTHER" id="PTHR35271">
    <property type="entry name" value="ABC TRANSPORTER, SUBSTRATE-BINDING LIPOPROTEIN-RELATED"/>
    <property type="match status" value="1"/>
</dbReference>
<sequence>NAKRGLLDALRDMDCLYKSFYMDTKRHTEEPWIRKKAYEALKEVKEWKPAVVVTFDDNATRVVGGGLLGTSTPVVFLGVNAEPERYGFVRGTRKRPGANVTGVLERHYFAQTFKLLKALVPGIEKCAVLSDDSYTSRVALDYCRSLEPSFPVKIVGYYTLRTFQEWQERVLELQSKADCLLFYNALTVRGSRGKVLSNEEVIHWTVKHSRLSDGGVWEAPVKCGLLGGVILTGYYQGYYAGLKVKEILMGKSPGEIPIERPPRGEIAINLARARSLGLKLPMGVLLSARIYGGRQ</sequence>
<dbReference type="PANTHER" id="PTHR35271:SF1">
    <property type="entry name" value="ABC TRANSPORTER, SUBSTRATE-BINDING LIPOPROTEIN"/>
    <property type="match status" value="1"/>
</dbReference>
<accession>A0A7C0Y9L9</accession>
<evidence type="ECO:0008006" key="2">
    <source>
        <dbReference type="Google" id="ProtNLM"/>
    </source>
</evidence>
<dbReference type="InterPro" id="IPR007487">
    <property type="entry name" value="ABC_transpt-TYRBP-like"/>
</dbReference>